<keyword evidence="4" id="KW-0747">Spliceosome</keyword>
<feature type="domain" description="HTH myb-type" evidence="10">
    <location>
        <begin position="3"/>
        <end position="56"/>
    </location>
</feature>
<dbReference type="WBParaSite" id="Minc3s00556g14233">
    <property type="protein sequence ID" value="Minc3s00556g14233"/>
    <property type="gene ID" value="Minc3s00556g14233"/>
</dbReference>
<protein>
    <submittedName>
        <fullName evidence="12">Uncharacterized protein</fullName>
    </submittedName>
</protein>
<evidence type="ECO:0000256" key="8">
    <source>
        <dbReference type="ARBA" id="ARBA00023242"/>
    </source>
</evidence>
<keyword evidence="7" id="KW-0508">mRNA splicing</keyword>
<evidence type="ECO:0000256" key="5">
    <source>
        <dbReference type="ARBA" id="ARBA00022737"/>
    </source>
</evidence>
<dbReference type="CDD" id="cd00167">
    <property type="entry name" value="SANT"/>
    <property type="match status" value="1"/>
</dbReference>
<dbReference type="SMART" id="SM00717">
    <property type="entry name" value="SANT"/>
    <property type="match status" value="1"/>
</dbReference>
<feature type="domain" description="Myb-like" evidence="9">
    <location>
        <begin position="3"/>
        <end position="54"/>
    </location>
</feature>
<sequence>MVRVIIKGGVWKNTEDEILKAAIMKYGKNQWSRIASLLHRKSAKQCKARWYEWLAP</sequence>
<keyword evidence="8" id="KW-0539">Nucleus</keyword>
<dbReference type="AlphaFoldDB" id="A0A914LIL7"/>
<dbReference type="GO" id="GO:0000977">
    <property type="term" value="F:RNA polymerase II transcription regulatory region sequence-specific DNA binding"/>
    <property type="evidence" value="ECO:0007669"/>
    <property type="project" value="TreeGrafter"/>
</dbReference>
<comment type="similarity">
    <text evidence="2">Belongs to the CEF1 family.</text>
</comment>
<dbReference type="GO" id="GO:0000974">
    <property type="term" value="C:Prp19 complex"/>
    <property type="evidence" value="ECO:0007669"/>
    <property type="project" value="InterPro"/>
</dbReference>
<evidence type="ECO:0000256" key="7">
    <source>
        <dbReference type="ARBA" id="ARBA00023187"/>
    </source>
</evidence>
<dbReference type="InterPro" id="IPR047242">
    <property type="entry name" value="CDC5L/Cef1"/>
</dbReference>
<evidence type="ECO:0000256" key="4">
    <source>
        <dbReference type="ARBA" id="ARBA00022728"/>
    </source>
</evidence>
<dbReference type="Gene3D" id="1.10.10.60">
    <property type="entry name" value="Homeodomain-like"/>
    <property type="match status" value="1"/>
</dbReference>
<evidence type="ECO:0000256" key="3">
    <source>
        <dbReference type="ARBA" id="ARBA00022664"/>
    </source>
</evidence>
<dbReference type="Pfam" id="PF00249">
    <property type="entry name" value="Myb_DNA-binding"/>
    <property type="match status" value="1"/>
</dbReference>
<dbReference type="PANTHER" id="PTHR45885">
    <property type="entry name" value="CELL DIVISION CYCLE 5-LIKE PROTEIN"/>
    <property type="match status" value="1"/>
</dbReference>
<dbReference type="SUPFAM" id="SSF46689">
    <property type="entry name" value="Homeodomain-like"/>
    <property type="match status" value="1"/>
</dbReference>
<keyword evidence="6" id="KW-0238">DNA-binding</keyword>
<evidence type="ECO:0000256" key="6">
    <source>
        <dbReference type="ARBA" id="ARBA00023125"/>
    </source>
</evidence>
<dbReference type="FunFam" id="1.10.10.60:FF:000021">
    <property type="entry name" value="CDC5 cell division cycle 5-like"/>
    <property type="match status" value="1"/>
</dbReference>
<keyword evidence="5" id="KW-0677">Repeat</keyword>
<dbReference type="PROSITE" id="PS50090">
    <property type="entry name" value="MYB_LIKE"/>
    <property type="match status" value="1"/>
</dbReference>
<dbReference type="GO" id="GO:0000981">
    <property type="term" value="F:DNA-binding transcription factor activity, RNA polymerase II-specific"/>
    <property type="evidence" value="ECO:0007669"/>
    <property type="project" value="TreeGrafter"/>
</dbReference>
<evidence type="ECO:0000313" key="12">
    <source>
        <dbReference type="WBParaSite" id="Minc3s00556g14233"/>
    </source>
</evidence>
<evidence type="ECO:0000256" key="1">
    <source>
        <dbReference type="ARBA" id="ARBA00004123"/>
    </source>
</evidence>
<dbReference type="Proteomes" id="UP000887563">
    <property type="component" value="Unplaced"/>
</dbReference>
<reference evidence="12" key="1">
    <citation type="submission" date="2022-11" db="UniProtKB">
        <authorList>
            <consortium name="WormBaseParasite"/>
        </authorList>
    </citation>
    <scope>IDENTIFICATION</scope>
</reference>
<evidence type="ECO:0000259" key="9">
    <source>
        <dbReference type="PROSITE" id="PS50090"/>
    </source>
</evidence>
<dbReference type="GO" id="GO:0005681">
    <property type="term" value="C:spliceosomal complex"/>
    <property type="evidence" value="ECO:0007669"/>
    <property type="project" value="UniProtKB-KW"/>
</dbReference>
<evidence type="ECO:0000256" key="2">
    <source>
        <dbReference type="ARBA" id="ARBA00010506"/>
    </source>
</evidence>
<dbReference type="PROSITE" id="PS51294">
    <property type="entry name" value="HTH_MYB"/>
    <property type="match status" value="1"/>
</dbReference>
<dbReference type="PANTHER" id="PTHR45885:SF1">
    <property type="entry name" value="CELL DIVISION CYCLE 5-LIKE PROTEIN"/>
    <property type="match status" value="1"/>
</dbReference>
<dbReference type="InterPro" id="IPR017930">
    <property type="entry name" value="Myb_dom"/>
</dbReference>
<organism evidence="11 12">
    <name type="scientific">Meloidogyne incognita</name>
    <name type="common">Southern root-knot nematode worm</name>
    <name type="synonym">Oxyuris incognita</name>
    <dbReference type="NCBI Taxonomy" id="6306"/>
    <lineage>
        <taxon>Eukaryota</taxon>
        <taxon>Metazoa</taxon>
        <taxon>Ecdysozoa</taxon>
        <taxon>Nematoda</taxon>
        <taxon>Chromadorea</taxon>
        <taxon>Rhabditida</taxon>
        <taxon>Tylenchina</taxon>
        <taxon>Tylenchomorpha</taxon>
        <taxon>Tylenchoidea</taxon>
        <taxon>Meloidogynidae</taxon>
        <taxon>Meloidogyninae</taxon>
        <taxon>Meloidogyne</taxon>
        <taxon>Meloidogyne incognita group</taxon>
    </lineage>
</organism>
<comment type="subcellular location">
    <subcellularLocation>
        <location evidence="1">Nucleus</location>
    </subcellularLocation>
</comment>
<dbReference type="InterPro" id="IPR009057">
    <property type="entry name" value="Homeodomain-like_sf"/>
</dbReference>
<dbReference type="GO" id="GO:0000398">
    <property type="term" value="P:mRNA splicing, via spliceosome"/>
    <property type="evidence" value="ECO:0007669"/>
    <property type="project" value="InterPro"/>
</dbReference>
<keyword evidence="3" id="KW-0507">mRNA processing</keyword>
<proteinExistence type="inferred from homology"/>
<accession>A0A914LIL7</accession>
<keyword evidence="11" id="KW-1185">Reference proteome</keyword>
<name>A0A914LIL7_MELIC</name>
<dbReference type="InterPro" id="IPR001005">
    <property type="entry name" value="SANT/Myb"/>
</dbReference>
<evidence type="ECO:0000313" key="11">
    <source>
        <dbReference type="Proteomes" id="UP000887563"/>
    </source>
</evidence>
<evidence type="ECO:0000259" key="10">
    <source>
        <dbReference type="PROSITE" id="PS51294"/>
    </source>
</evidence>